<dbReference type="Proteomes" id="UP000190135">
    <property type="component" value="Unassembled WGS sequence"/>
</dbReference>
<reference evidence="2 3" key="1">
    <citation type="submission" date="2017-02" db="EMBL/GenBank/DDBJ databases">
        <authorList>
            <person name="Peterson S.W."/>
        </authorList>
    </citation>
    <scope>NUCLEOTIDE SEQUENCE [LARGE SCALE GENOMIC DNA]</scope>
    <source>
        <strain evidence="2 3">USBA 369</strain>
    </source>
</reference>
<keyword evidence="3" id="KW-1185">Reference proteome</keyword>
<dbReference type="Gene3D" id="1.25.40.70">
    <property type="entry name" value="Phosphatidylinositol 3-kinase, accessory domain (PIK)"/>
    <property type="match status" value="1"/>
</dbReference>
<organism evidence="2 3">
    <name type="scientific">Consotaella salsifontis</name>
    <dbReference type="NCBI Taxonomy" id="1365950"/>
    <lineage>
        <taxon>Bacteria</taxon>
        <taxon>Pseudomonadati</taxon>
        <taxon>Pseudomonadota</taxon>
        <taxon>Alphaproteobacteria</taxon>
        <taxon>Hyphomicrobiales</taxon>
        <taxon>Aurantimonadaceae</taxon>
        <taxon>Consotaella</taxon>
    </lineage>
</organism>
<accession>A0A1T4SR38</accession>
<dbReference type="InterPro" id="IPR016024">
    <property type="entry name" value="ARM-type_fold"/>
</dbReference>
<dbReference type="InterPro" id="IPR042236">
    <property type="entry name" value="PI3K_accessory_sf"/>
</dbReference>
<dbReference type="SUPFAM" id="SSF48371">
    <property type="entry name" value="ARM repeat"/>
    <property type="match status" value="1"/>
</dbReference>
<dbReference type="AlphaFoldDB" id="A0A1T4SR38"/>
<dbReference type="EMBL" id="FUXL01000013">
    <property type="protein sequence ID" value="SKA30724.1"/>
    <property type="molecule type" value="Genomic_DNA"/>
</dbReference>
<proteinExistence type="predicted"/>
<name>A0A1T4SR38_9HYPH</name>
<evidence type="ECO:0000259" key="1">
    <source>
        <dbReference type="Pfam" id="PF09450"/>
    </source>
</evidence>
<dbReference type="OrthoDB" id="7963325at2"/>
<evidence type="ECO:0000313" key="2">
    <source>
        <dbReference type="EMBL" id="SKA30724.1"/>
    </source>
</evidence>
<dbReference type="RefSeq" id="WP_078709557.1">
    <property type="nucleotide sequence ID" value="NZ_FUXL01000013.1"/>
</dbReference>
<dbReference type="InterPro" id="IPR018568">
    <property type="entry name" value="DUF2019"/>
</dbReference>
<evidence type="ECO:0000313" key="3">
    <source>
        <dbReference type="Proteomes" id="UP000190135"/>
    </source>
</evidence>
<protein>
    <recommendedName>
        <fullName evidence="1">DUF2019 domain-containing protein</fullName>
    </recommendedName>
</protein>
<dbReference type="Pfam" id="PF09450">
    <property type="entry name" value="DUF2019"/>
    <property type="match status" value="1"/>
</dbReference>
<gene>
    <name evidence="2" type="ORF">SAMN05428963_11355</name>
</gene>
<feature type="domain" description="DUF2019" evidence="1">
    <location>
        <begin position="12"/>
        <end position="116"/>
    </location>
</feature>
<sequence length="123" mass="14026">MRFLNTAKATTEELVDYFAELGLSREQAEIMSDQAELNRAIRRRFDVVAELKSRKGDARRLLMRHFGHKSTWVQLNAAKATLALFPEAARLKLSELAEWEAGPVRAGAREFLEAFDNGSYRPE</sequence>